<evidence type="ECO:0000313" key="1">
    <source>
        <dbReference type="EMBL" id="HIR02256.1"/>
    </source>
</evidence>
<sequence length="302" mass="32913">MDLKWQSSETLPDFDRVPVVAARVAGQRFEWATGEARCPNCGTRIPVVAEPTRQDAHNRGGNAIGSMLLTSEAAPLLMMIGNVSIDTESDMRMACPVCGESFLVGFNSKKGEMVAYVDDDCISIRYGGEKTVYFLPNGTVLASERQLRGTTAAEASEFSEMPHYLGSSKDAKDWLCWALGIRVEDRPISNDVDMLDLALRYRFKGYGEAFIAEMKTCIAQPGVKKEVLNGLFALPRNRTDEKALLKLFEDGKLPDKPSVKKVAAARPVALAIIARTTLGAICGNDPNLATTRLSSTRTVSTP</sequence>
<proteinExistence type="predicted"/>
<evidence type="ECO:0000313" key="2">
    <source>
        <dbReference type="Proteomes" id="UP000824261"/>
    </source>
</evidence>
<reference evidence="1" key="2">
    <citation type="journal article" date="2021" name="PeerJ">
        <title>Extensive microbial diversity within the chicken gut microbiome revealed by metagenomics and culture.</title>
        <authorList>
            <person name="Gilroy R."/>
            <person name="Ravi A."/>
            <person name="Getino M."/>
            <person name="Pursley I."/>
            <person name="Horton D.L."/>
            <person name="Alikhan N.F."/>
            <person name="Baker D."/>
            <person name="Gharbi K."/>
            <person name="Hall N."/>
            <person name="Watson M."/>
            <person name="Adriaenssens E.M."/>
            <person name="Foster-Nyarko E."/>
            <person name="Jarju S."/>
            <person name="Secka A."/>
            <person name="Antonio M."/>
            <person name="Oren A."/>
            <person name="Chaudhuri R.R."/>
            <person name="La Ragione R."/>
            <person name="Hildebrand F."/>
            <person name="Pallen M.J."/>
        </authorList>
    </citation>
    <scope>NUCLEOTIDE SEQUENCE</scope>
    <source>
        <strain evidence="1">ChiGjej1B1-2707</strain>
    </source>
</reference>
<organism evidence="1 2">
    <name type="scientific">Candidatus Aveggerthella stercoripullorum</name>
    <dbReference type="NCBI Taxonomy" id="2840688"/>
    <lineage>
        <taxon>Bacteria</taxon>
        <taxon>Bacillati</taxon>
        <taxon>Actinomycetota</taxon>
        <taxon>Coriobacteriia</taxon>
        <taxon>Eggerthellales</taxon>
        <taxon>Eggerthellaceae</taxon>
        <taxon>Eggerthellaceae incertae sedis</taxon>
        <taxon>Candidatus Aveggerthella</taxon>
    </lineage>
</organism>
<comment type="caution">
    <text evidence="1">The sequence shown here is derived from an EMBL/GenBank/DDBJ whole genome shotgun (WGS) entry which is preliminary data.</text>
</comment>
<name>A0A9D1A1P1_9ACTN</name>
<dbReference type="Proteomes" id="UP000824261">
    <property type="component" value="Unassembled WGS sequence"/>
</dbReference>
<accession>A0A9D1A1P1</accession>
<dbReference type="EMBL" id="DVGB01000101">
    <property type="protein sequence ID" value="HIR02256.1"/>
    <property type="molecule type" value="Genomic_DNA"/>
</dbReference>
<protein>
    <submittedName>
        <fullName evidence="1">Uncharacterized protein</fullName>
    </submittedName>
</protein>
<dbReference type="AlphaFoldDB" id="A0A9D1A1P1"/>
<gene>
    <name evidence="1" type="ORF">IAA69_08370</name>
</gene>
<reference evidence="1" key="1">
    <citation type="submission" date="2020-10" db="EMBL/GenBank/DDBJ databases">
        <authorList>
            <person name="Gilroy R."/>
        </authorList>
    </citation>
    <scope>NUCLEOTIDE SEQUENCE</scope>
    <source>
        <strain evidence="1">ChiGjej1B1-2707</strain>
    </source>
</reference>